<dbReference type="GO" id="GO:0000166">
    <property type="term" value="F:nucleotide binding"/>
    <property type="evidence" value="ECO:0007669"/>
    <property type="project" value="InterPro"/>
</dbReference>
<dbReference type="Pfam" id="PF03175">
    <property type="entry name" value="DNA_pol_B_2"/>
    <property type="match status" value="1"/>
</dbReference>
<keyword evidence="4" id="KW-0548">Nucleotidyltransferase</keyword>
<dbReference type="AlphaFoldDB" id="X1EAQ0"/>
<evidence type="ECO:0000256" key="5">
    <source>
        <dbReference type="ARBA" id="ARBA00022705"/>
    </source>
</evidence>
<dbReference type="Gene3D" id="3.90.1600.10">
    <property type="entry name" value="Palm domain of DNA polymerase"/>
    <property type="match status" value="1"/>
</dbReference>
<name>X1EAQ0_9ZZZZ</name>
<gene>
    <name evidence="10" type="ORF">S03H2_06179</name>
</gene>
<evidence type="ECO:0000256" key="4">
    <source>
        <dbReference type="ARBA" id="ARBA00022695"/>
    </source>
</evidence>
<sequence>KIDFKTCSDSYLSIYCKRDVEIELANFKQFMRFLSNNSISRLCYTKGSTAMASYMLSHYHKKIWIHNNKEAIELEREGYKGGRVECAYLGKKEGESYYFVDVNSLYPFVMANSFFPVKYVKIVHKFTESDLHTRLQNFSIIAKVLIETDEPAYAVRRKRTIFPIGRFWTVLTTPELKYAMEHNHIKKVARAVIYEQANIFKSYVNRFYKLRQDFKDINNKEYEQFVKILLNSLYGKFGHNSCS</sequence>
<comment type="similarity">
    <text evidence="1">Belongs to the DNA polymerase type-B family.</text>
</comment>
<evidence type="ECO:0000256" key="1">
    <source>
        <dbReference type="ARBA" id="ARBA00005755"/>
    </source>
</evidence>
<dbReference type="InterPro" id="IPR004868">
    <property type="entry name" value="DNA-dir_DNA_pol_B_mt/vir"/>
</dbReference>
<evidence type="ECO:0000256" key="6">
    <source>
        <dbReference type="ARBA" id="ARBA00022932"/>
    </source>
</evidence>
<dbReference type="GO" id="GO:0006260">
    <property type="term" value="P:DNA replication"/>
    <property type="evidence" value="ECO:0007669"/>
    <property type="project" value="UniProtKB-KW"/>
</dbReference>
<evidence type="ECO:0000256" key="8">
    <source>
        <dbReference type="ARBA" id="ARBA00049244"/>
    </source>
</evidence>
<keyword evidence="6" id="KW-0239">DNA-directed DNA polymerase</keyword>
<feature type="non-terminal residue" evidence="10">
    <location>
        <position position="1"/>
    </location>
</feature>
<dbReference type="InterPro" id="IPR043502">
    <property type="entry name" value="DNA/RNA_pol_sf"/>
</dbReference>
<feature type="domain" description="DNA-directed DNA polymerase family B mitochondria/virus" evidence="9">
    <location>
        <begin position="14"/>
        <end position="240"/>
    </location>
</feature>
<keyword evidence="3" id="KW-0808">Transferase</keyword>
<evidence type="ECO:0000313" key="10">
    <source>
        <dbReference type="EMBL" id="GAH30351.1"/>
    </source>
</evidence>
<dbReference type="SUPFAM" id="SSF56672">
    <property type="entry name" value="DNA/RNA polymerases"/>
    <property type="match status" value="1"/>
</dbReference>
<dbReference type="EMBL" id="BARU01002664">
    <property type="protein sequence ID" value="GAH30351.1"/>
    <property type="molecule type" value="Genomic_DNA"/>
</dbReference>
<comment type="caution">
    <text evidence="10">The sequence shown here is derived from an EMBL/GenBank/DDBJ whole genome shotgun (WGS) entry which is preliminary data.</text>
</comment>
<accession>X1EAQ0</accession>
<keyword evidence="5" id="KW-0235">DNA replication</keyword>
<comment type="catalytic activity">
    <reaction evidence="8">
        <text>DNA(n) + a 2'-deoxyribonucleoside 5'-triphosphate = DNA(n+1) + diphosphate</text>
        <dbReference type="Rhea" id="RHEA:22508"/>
        <dbReference type="Rhea" id="RHEA-COMP:17339"/>
        <dbReference type="Rhea" id="RHEA-COMP:17340"/>
        <dbReference type="ChEBI" id="CHEBI:33019"/>
        <dbReference type="ChEBI" id="CHEBI:61560"/>
        <dbReference type="ChEBI" id="CHEBI:173112"/>
        <dbReference type="EC" id="2.7.7.7"/>
    </reaction>
</comment>
<dbReference type="GO" id="GO:0003887">
    <property type="term" value="F:DNA-directed DNA polymerase activity"/>
    <property type="evidence" value="ECO:0007669"/>
    <property type="project" value="UniProtKB-KW"/>
</dbReference>
<organism evidence="10">
    <name type="scientific">marine sediment metagenome</name>
    <dbReference type="NCBI Taxonomy" id="412755"/>
    <lineage>
        <taxon>unclassified sequences</taxon>
        <taxon>metagenomes</taxon>
        <taxon>ecological metagenomes</taxon>
    </lineage>
</organism>
<evidence type="ECO:0000256" key="2">
    <source>
        <dbReference type="ARBA" id="ARBA00012417"/>
    </source>
</evidence>
<evidence type="ECO:0000256" key="7">
    <source>
        <dbReference type="ARBA" id="ARBA00023125"/>
    </source>
</evidence>
<reference evidence="10" key="1">
    <citation type="journal article" date="2014" name="Front. Microbiol.">
        <title>High frequency of phylogenetically diverse reductive dehalogenase-homologous genes in deep subseafloor sedimentary metagenomes.</title>
        <authorList>
            <person name="Kawai M."/>
            <person name="Futagami T."/>
            <person name="Toyoda A."/>
            <person name="Takaki Y."/>
            <person name="Nishi S."/>
            <person name="Hori S."/>
            <person name="Arai W."/>
            <person name="Tsubouchi T."/>
            <person name="Morono Y."/>
            <person name="Uchiyama I."/>
            <person name="Ito T."/>
            <person name="Fujiyama A."/>
            <person name="Inagaki F."/>
            <person name="Takami H."/>
        </authorList>
    </citation>
    <scope>NUCLEOTIDE SEQUENCE</scope>
    <source>
        <strain evidence="10">Expedition CK06-06</strain>
    </source>
</reference>
<dbReference type="InterPro" id="IPR023211">
    <property type="entry name" value="DNA_pol_palm_dom_sf"/>
</dbReference>
<protein>
    <recommendedName>
        <fullName evidence="2">DNA-directed DNA polymerase</fullName>
        <ecNumber evidence="2">2.7.7.7</ecNumber>
    </recommendedName>
</protein>
<keyword evidence="7" id="KW-0238">DNA-binding</keyword>
<evidence type="ECO:0000259" key="9">
    <source>
        <dbReference type="Pfam" id="PF03175"/>
    </source>
</evidence>
<dbReference type="Gene3D" id="1.10.287.690">
    <property type="entry name" value="Helix hairpin bin"/>
    <property type="match status" value="1"/>
</dbReference>
<dbReference type="EC" id="2.7.7.7" evidence="2"/>
<dbReference type="GO" id="GO:0003677">
    <property type="term" value="F:DNA binding"/>
    <property type="evidence" value="ECO:0007669"/>
    <property type="project" value="UniProtKB-KW"/>
</dbReference>
<proteinExistence type="inferred from homology"/>
<evidence type="ECO:0000256" key="3">
    <source>
        <dbReference type="ARBA" id="ARBA00022679"/>
    </source>
</evidence>